<dbReference type="eggNOG" id="COG4259">
    <property type="taxonomic scope" value="Bacteria"/>
</dbReference>
<dbReference type="Proteomes" id="UP000001935">
    <property type="component" value="Chromosome"/>
</dbReference>
<evidence type="ECO:0000313" key="3">
    <source>
        <dbReference type="EMBL" id="ABC80169.1"/>
    </source>
</evidence>
<dbReference type="Pfam" id="PF16068">
    <property type="entry name" value="DUF4810"/>
    <property type="match status" value="1"/>
</dbReference>
<organism evidence="3 4">
    <name type="scientific">Anaeromyxobacter dehalogenans (strain 2CP-C)</name>
    <dbReference type="NCBI Taxonomy" id="290397"/>
    <lineage>
        <taxon>Bacteria</taxon>
        <taxon>Pseudomonadati</taxon>
        <taxon>Myxococcota</taxon>
        <taxon>Myxococcia</taxon>
        <taxon>Myxococcales</taxon>
        <taxon>Cystobacterineae</taxon>
        <taxon>Anaeromyxobacteraceae</taxon>
        <taxon>Anaeromyxobacter</taxon>
    </lineage>
</organism>
<accession>Q2IMY5</accession>
<protein>
    <recommendedName>
        <fullName evidence="5">Lipoprotein</fullName>
    </recommendedName>
</protein>
<dbReference type="EMBL" id="CP000251">
    <property type="protein sequence ID" value="ABC80169.1"/>
    <property type="molecule type" value="Genomic_DNA"/>
</dbReference>
<evidence type="ECO:0000256" key="2">
    <source>
        <dbReference type="SAM" id="SignalP"/>
    </source>
</evidence>
<dbReference type="PROSITE" id="PS51257">
    <property type="entry name" value="PROKAR_LIPOPROTEIN"/>
    <property type="match status" value="1"/>
</dbReference>
<dbReference type="KEGG" id="ade:Adeh_0393"/>
<dbReference type="OrthoDB" id="9800218at2"/>
<feature type="signal peptide" evidence="2">
    <location>
        <begin position="1"/>
        <end position="22"/>
    </location>
</feature>
<dbReference type="AlphaFoldDB" id="Q2IMY5"/>
<keyword evidence="2" id="KW-0732">Signal</keyword>
<dbReference type="RefSeq" id="WP_011419452.1">
    <property type="nucleotide sequence ID" value="NC_007760.1"/>
</dbReference>
<reference evidence="3 4" key="1">
    <citation type="submission" date="2006-01" db="EMBL/GenBank/DDBJ databases">
        <title>Complete sequence of Anaeromyxobacter dehalogenans 2CP-C.</title>
        <authorList>
            <consortium name="US DOE Joint Genome Institute"/>
            <person name="Copeland A."/>
            <person name="Lucas S."/>
            <person name="Lapidus A."/>
            <person name="Barry K."/>
            <person name="Detter J.C."/>
            <person name="Glavina T."/>
            <person name="Hammon N."/>
            <person name="Israni S."/>
            <person name="Pitluck S."/>
            <person name="Brettin T."/>
            <person name="Bruce D."/>
            <person name="Han C."/>
            <person name="Tapia R."/>
            <person name="Gilna P."/>
            <person name="Kiss H."/>
            <person name="Schmutz J."/>
            <person name="Larimer F."/>
            <person name="Land M."/>
            <person name="Kyrpides N."/>
            <person name="Anderson I."/>
            <person name="Sanford R.A."/>
            <person name="Ritalahti K.M."/>
            <person name="Thomas H.S."/>
            <person name="Kirby J.R."/>
            <person name="Zhulin I.B."/>
            <person name="Loeffler F.E."/>
            <person name="Richardson P."/>
        </authorList>
    </citation>
    <scope>NUCLEOTIDE SEQUENCE [LARGE SCALE GENOMIC DNA]</scope>
    <source>
        <strain evidence="3 4">2CP-C</strain>
    </source>
</reference>
<name>Q2IMY5_ANADE</name>
<dbReference type="HOGENOM" id="CLU_1640281_0_0_7"/>
<evidence type="ECO:0008006" key="5">
    <source>
        <dbReference type="Google" id="ProtNLM"/>
    </source>
</evidence>
<gene>
    <name evidence="3" type="ordered locus">Adeh_0393</name>
</gene>
<evidence type="ECO:0000313" key="4">
    <source>
        <dbReference type="Proteomes" id="UP000001935"/>
    </source>
</evidence>
<feature type="region of interest" description="Disordered" evidence="1">
    <location>
        <begin position="116"/>
        <end position="161"/>
    </location>
</feature>
<proteinExistence type="predicted"/>
<dbReference type="STRING" id="290397.Adeh_0393"/>
<evidence type="ECO:0000256" key="1">
    <source>
        <dbReference type="SAM" id="MobiDB-lite"/>
    </source>
</evidence>
<sequence>MRAPLRAILVLAASAALLQGCAGRSLYHWGEYDDALYAHYKNPQDREAFVERLRVVIDGAEQAGEKVPPGCYAEYGYALYEEARYEDASRYFKLEREKWPESGVLMQKMIGLADRRGGKEPVAPAPAKPAAAVPVKATKAPAKAPAKPAATHGPAGALERR</sequence>
<dbReference type="InterPro" id="IPR014508">
    <property type="entry name" value="UCP020555_TPR-like"/>
</dbReference>
<feature type="compositionally biased region" description="Low complexity" evidence="1">
    <location>
        <begin position="128"/>
        <end position="161"/>
    </location>
</feature>
<feature type="chain" id="PRO_5004210019" description="Lipoprotein" evidence="2">
    <location>
        <begin position="23"/>
        <end position="161"/>
    </location>
</feature>